<comment type="caution">
    <text evidence="3">The sequence shown here is derived from an EMBL/GenBank/DDBJ whole genome shotgun (WGS) entry which is preliminary data.</text>
</comment>
<dbReference type="Gene3D" id="1.50.10.10">
    <property type="match status" value="1"/>
</dbReference>
<dbReference type="Proteomes" id="UP000037600">
    <property type="component" value="Unassembled WGS sequence"/>
</dbReference>
<evidence type="ECO:0008006" key="5">
    <source>
        <dbReference type="Google" id="ProtNLM"/>
    </source>
</evidence>
<evidence type="ECO:0000256" key="2">
    <source>
        <dbReference type="ARBA" id="ARBA00038358"/>
    </source>
</evidence>
<evidence type="ECO:0000256" key="1">
    <source>
        <dbReference type="ARBA" id="ARBA00022801"/>
    </source>
</evidence>
<reference evidence="3 4" key="1">
    <citation type="submission" date="2015-04" db="EMBL/GenBank/DDBJ databases">
        <title>Draft Genome Sequence of the Novel Agar-Digesting Marine Bacterium Q1.</title>
        <authorList>
            <person name="Li Y."/>
            <person name="Li D."/>
            <person name="Chen G."/>
            <person name="Du Z."/>
        </authorList>
    </citation>
    <scope>NUCLEOTIDE SEQUENCE [LARGE SCALE GENOMIC DNA]</scope>
    <source>
        <strain evidence="3 4">Q1</strain>
    </source>
</reference>
<comment type="similarity">
    <text evidence="2">Belongs to the glycosyl hydrolase 88 family.</text>
</comment>
<evidence type="ECO:0000313" key="3">
    <source>
        <dbReference type="EMBL" id="KMT66812.1"/>
    </source>
</evidence>
<dbReference type="OrthoDB" id="428577at2"/>
<dbReference type="SUPFAM" id="SSF48208">
    <property type="entry name" value="Six-hairpin glycosidases"/>
    <property type="match status" value="2"/>
</dbReference>
<dbReference type="GO" id="GO:0000272">
    <property type="term" value="P:polysaccharide catabolic process"/>
    <property type="evidence" value="ECO:0007669"/>
    <property type="project" value="TreeGrafter"/>
</dbReference>
<dbReference type="InterPro" id="IPR008928">
    <property type="entry name" value="6-hairpin_glycosidase_sf"/>
</dbReference>
<protein>
    <recommendedName>
        <fullName evidence="5">Glucuronyl hydrolase</fullName>
    </recommendedName>
</protein>
<dbReference type="PANTHER" id="PTHR36845:SF1">
    <property type="entry name" value="HYDROLASE, PUTATIVE (AFU_ORTHOLOGUE AFUA_7G05090)-RELATED"/>
    <property type="match status" value="1"/>
</dbReference>
<keyword evidence="4" id="KW-1185">Reference proteome</keyword>
<dbReference type="EMBL" id="LAZL01000002">
    <property type="protein sequence ID" value="KMT66812.1"/>
    <property type="molecule type" value="Genomic_DNA"/>
</dbReference>
<keyword evidence="1" id="KW-0378">Hydrolase</keyword>
<dbReference type="InterPro" id="IPR052369">
    <property type="entry name" value="UG_Glycosaminoglycan_Hydrolase"/>
</dbReference>
<organism evidence="3 4">
    <name type="scientific">Catenovulum maritimum</name>
    <dbReference type="NCBI Taxonomy" id="1513271"/>
    <lineage>
        <taxon>Bacteria</taxon>
        <taxon>Pseudomonadati</taxon>
        <taxon>Pseudomonadota</taxon>
        <taxon>Gammaproteobacteria</taxon>
        <taxon>Alteromonadales</taxon>
        <taxon>Alteromonadaceae</taxon>
        <taxon>Catenovulum</taxon>
    </lineage>
</organism>
<dbReference type="RefSeq" id="WP_048688556.1">
    <property type="nucleotide sequence ID" value="NZ_KQ130482.1"/>
</dbReference>
<evidence type="ECO:0000313" key="4">
    <source>
        <dbReference type="Proteomes" id="UP000037600"/>
    </source>
</evidence>
<accession>A0A0J8GVN9</accession>
<dbReference type="InterPro" id="IPR012341">
    <property type="entry name" value="6hp_glycosidase-like_sf"/>
</dbReference>
<proteinExistence type="inferred from homology"/>
<name>A0A0J8GVN9_9ALTE</name>
<dbReference type="PROSITE" id="PS51257">
    <property type="entry name" value="PROKAR_LIPOPROTEIN"/>
    <property type="match status" value="1"/>
</dbReference>
<gene>
    <name evidence="3" type="ORF">XM47_01460</name>
</gene>
<dbReference type="GO" id="GO:0052757">
    <property type="term" value="F:chondroitin hydrolase activity"/>
    <property type="evidence" value="ECO:0007669"/>
    <property type="project" value="TreeGrafter"/>
</dbReference>
<sequence>MKRILTLSVISGCLLTSLGCSQQSEPVVAKPEQGKVFSVEAAKDNLTFAKNQYLKMIDHVKHERHLDEKEGCEVSPDIICVPRSQERDEIHLELPEKWTNGFYPGVLWKLLSSKQHISDWQQTDENTLYSQATYYQDTLFSEAKRDSTHDLGFILYDSFGEALNYDGLDAETREQYAKALELGRATLATRYKDDVGLIRSWDWIPRMRILTLENGERQSDRYTLSNPWTYPVIVDNMMNLEYLFSSDVPRYHEIAFNHAKHTSINHYFYDTSDTEKQYPLAYHVYDYGAGKPGNWQGVGNVSAWARGQGWSLYGYVTVVEAMEKAKIDLSTYPDFKAHLSRLFTSVEHLLQDGEVPYWDFFAARDNAYEYAENISSDTAVFHGVLGLCDKQIEENIKPYMGYRPMTLKASMLSEESLQRLEGKVNWHGEKIIQGDKLLPCGTKAYPDTHVKVPRDTSAAAIYAAALYRYATFTKDINEKAKFAALADKIMAKLTNEYRTDRKGKGRDSSFDLGFVLSEATGDMGNGGEIDTPIIYGDFYFIEANIRKIEFEKSKS</sequence>
<dbReference type="PANTHER" id="PTHR36845">
    <property type="entry name" value="HYDROLASE, PUTATIVE (AFU_ORTHOLOGUE AFUA_7G05090)-RELATED"/>
    <property type="match status" value="1"/>
</dbReference>
<dbReference type="PATRIC" id="fig|1513271.3.peg.307"/>
<dbReference type="STRING" id="1513271.XM47_01460"/>
<dbReference type="AlphaFoldDB" id="A0A0J8GVN9"/>